<comment type="subcellular location">
    <subcellularLocation>
        <location evidence="1">Cell membrane</location>
        <topology evidence="1">Multi-pass membrane protein</topology>
    </subcellularLocation>
</comment>
<feature type="region of interest" description="Disordered" evidence="7">
    <location>
        <begin position="234"/>
        <end position="281"/>
    </location>
</feature>
<name>A0A9Q9IBN3_9ACTN</name>
<evidence type="ECO:0000313" key="10">
    <source>
        <dbReference type="EMBL" id="UWZ52801.1"/>
    </source>
</evidence>
<dbReference type="PANTHER" id="PTHR42709">
    <property type="entry name" value="ALKALINE PHOSPHATASE LIKE PROTEIN"/>
    <property type="match status" value="1"/>
</dbReference>
<gene>
    <name evidence="10" type="ORF">Daura_40265</name>
</gene>
<dbReference type="GO" id="GO:0005886">
    <property type="term" value="C:plasma membrane"/>
    <property type="evidence" value="ECO:0007669"/>
    <property type="project" value="UniProtKB-SubCell"/>
</dbReference>
<dbReference type="KEGG" id="daur:Daura_40265"/>
<evidence type="ECO:0000256" key="7">
    <source>
        <dbReference type="SAM" id="MobiDB-lite"/>
    </source>
</evidence>
<dbReference type="Pfam" id="PF09335">
    <property type="entry name" value="VTT_dom"/>
    <property type="match status" value="1"/>
</dbReference>
<feature type="compositionally biased region" description="Gly residues" evidence="7">
    <location>
        <begin position="239"/>
        <end position="248"/>
    </location>
</feature>
<dbReference type="EMBL" id="CP073767">
    <property type="protein sequence ID" value="UWZ52801.1"/>
    <property type="molecule type" value="Genomic_DNA"/>
</dbReference>
<keyword evidence="11" id="KW-1185">Reference proteome</keyword>
<keyword evidence="4 8" id="KW-0812">Transmembrane</keyword>
<feature type="transmembrane region" description="Helical" evidence="8">
    <location>
        <begin position="12"/>
        <end position="31"/>
    </location>
</feature>
<evidence type="ECO:0000256" key="8">
    <source>
        <dbReference type="SAM" id="Phobius"/>
    </source>
</evidence>
<evidence type="ECO:0000259" key="9">
    <source>
        <dbReference type="Pfam" id="PF09335"/>
    </source>
</evidence>
<feature type="compositionally biased region" description="Basic and acidic residues" evidence="7">
    <location>
        <begin position="252"/>
        <end position="263"/>
    </location>
</feature>
<dbReference type="OrthoDB" id="162303at2"/>
<feature type="transmembrane region" description="Helical" evidence="8">
    <location>
        <begin position="51"/>
        <end position="75"/>
    </location>
</feature>
<evidence type="ECO:0000256" key="5">
    <source>
        <dbReference type="ARBA" id="ARBA00022989"/>
    </source>
</evidence>
<evidence type="ECO:0000256" key="6">
    <source>
        <dbReference type="ARBA" id="ARBA00023136"/>
    </source>
</evidence>
<dbReference type="InterPro" id="IPR051311">
    <property type="entry name" value="DedA_domain"/>
</dbReference>
<dbReference type="InterPro" id="IPR032816">
    <property type="entry name" value="VTT_dom"/>
</dbReference>
<dbReference type="PANTHER" id="PTHR42709:SF6">
    <property type="entry name" value="UNDECAPRENYL PHOSPHATE TRANSPORTER A"/>
    <property type="match status" value="1"/>
</dbReference>
<protein>
    <submittedName>
        <fullName evidence="10">VTT domain-containing protein</fullName>
    </submittedName>
</protein>
<proteinExistence type="inferred from homology"/>
<keyword evidence="5 8" id="KW-1133">Transmembrane helix</keyword>
<keyword evidence="3" id="KW-1003">Cell membrane</keyword>
<sequence>MRDLVESVAATPWVVLVVFVVAALDAVVPLSPSESTLIAVAVVSAQAGRPAIWLVIVAAAAGAFAGDVASFRIGVRAGAGVLRRLRTGRRGPRVYAFAHRTLTSRGGQVLVFARYLPGGRSASALAAGVVGYPAGRFQAWTALGVSVWAGTAGLIGYASGRFLDGRPWQALLLAYAAAALLLVLAEVLRRVTSRYADEEVHPGPAGGDGEGEGRLLQHDHAAAGADLADDAELEAGGTQLRGGLGGRLAGEVGHEGQADRGEVHCGTPSDWHTDKRHPEPS</sequence>
<evidence type="ECO:0000256" key="4">
    <source>
        <dbReference type="ARBA" id="ARBA00022692"/>
    </source>
</evidence>
<reference evidence="10" key="1">
    <citation type="submission" date="2021-04" db="EMBL/GenBank/DDBJ databases">
        <title>Dactylosporangium aurantiacum NRRL B-8018 full assembly.</title>
        <authorList>
            <person name="Hartkoorn R.C."/>
            <person name="Beaudoing E."/>
            <person name="Hot D."/>
        </authorList>
    </citation>
    <scope>NUCLEOTIDE SEQUENCE</scope>
    <source>
        <strain evidence="10">NRRL B-8018</strain>
    </source>
</reference>
<evidence type="ECO:0000256" key="2">
    <source>
        <dbReference type="ARBA" id="ARBA00010792"/>
    </source>
</evidence>
<comment type="similarity">
    <text evidence="2">Belongs to the DedA family.</text>
</comment>
<accession>A0A9Q9IBN3</accession>
<feature type="transmembrane region" description="Helical" evidence="8">
    <location>
        <begin position="170"/>
        <end position="188"/>
    </location>
</feature>
<dbReference type="Proteomes" id="UP001058003">
    <property type="component" value="Chromosome"/>
</dbReference>
<dbReference type="AlphaFoldDB" id="A0A9Q9IBN3"/>
<evidence type="ECO:0000256" key="3">
    <source>
        <dbReference type="ARBA" id="ARBA00022475"/>
    </source>
</evidence>
<feature type="compositionally biased region" description="Basic and acidic residues" evidence="7">
    <location>
        <begin position="271"/>
        <end position="281"/>
    </location>
</feature>
<feature type="transmembrane region" description="Helical" evidence="8">
    <location>
        <begin position="139"/>
        <end position="158"/>
    </location>
</feature>
<keyword evidence="6 8" id="KW-0472">Membrane</keyword>
<evidence type="ECO:0000256" key="1">
    <source>
        <dbReference type="ARBA" id="ARBA00004651"/>
    </source>
</evidence>
<feature type="domain" description="VTT" evidence="9">
    <location>
        <begin position="32"/>
        <end position="157"/>
    </location>
</feature>
<organism evidence="10 11">
    <name type="scientific">Dactylosporangium aurantiacum</name>
    <dbReference type="NCBI Taxonomy" id="35754"/>
    <lineage>
        <taxon>Bacteria</taxon>
        <taxon>Bacillati</taxon>
        <taxon>Actinomycetota</taxon>
        <taxon>Actinomycetes</taxon>
        <taxon>Micromonosporales</taxon>
        <taxon>Micromonosporaceae</taxon>
        <taxon>Dactylosporangium</taxon>
    </lineage>
</organism>
<evidence type="ECO:0000313" key="11">
    <source>
        <dbReference type="Proteomes" id="UP001058003"/>
    </source>
</evidence>